<dbReference type="NCBIfam" id="NF037995">
    <property type="entry name" value="TRAP_S1"/>
    <property type="match status" value="1"/>
</dbReference>
<protein>
    <submittedName>
        <fullName evidence="3">TRAP transporter substrate-binding protein</fullName>
    </submittedName>
</protein>
<evidence type="ECO:0000313" key="4">
    <source>
        <dbReference type="Proteomes" id="UP000529637"/>
    </source>
</evidence>
<organism evidence="3 4">
    <name type="scientific">Piscinibacter koreensis</name>
    <dbReference type="NCBI Taxonomy" id="2742824"/>
    <lineage>
        <taxon>Bacteria</taxon>
        <taxon>Pseudomonadati</taxon>
        <taxon>Pseudomonadota</taxon>
        <taxon>Betaproteobacteria</taxon>
        <taxon>Burkholderiales</taxon>
        <taxon>Sphaerotilaceae</taxon>
        <taxon>Piscinibacter</taxon>
    </lineage>
</organism>
<proteinExistence type="predicted"/>
<keyword evidence="4" id="KW-1185">Reference proteome</keyword>
<dbReference type="PANTHER" id="PTHR33376">
    <property type="match status" value="1"/>
</dbReference>
<dbReference type="GO" id="GO:0030246">
    <property type="term" value="F:carbohydrate binding"/>
    <property type="evidence" value="ECO:0007669"/>
    <property type="project" value="TreeGrafter"/>
</dbReference>
<dbReference type="Pfam" id="PF03480">
    <property type="entry name" value="DctP"/>
    <property type="match status" value="1"/>
</dbReference>
<comment type="caution">
    <text evidence="3">The sequence shown here is derived from an EMBL/GenBank/DDBJ whole genome shotgun (WGS) entry which is preliminary data.</text>
</comment>
<dbReference type="InterPro" id="IPR018389">
    <property type="entry name" value="DctP_fam"/>
</dbReference>
<feature type="chain" id="PRO_5030536586" evidence="2">
    <location>
        <begin position="24"/>
        <end position="340"/>
    </location>
</feature>
<dbReference type="RefSeq" id="WP_176065738.1">
    <property type="nucleotide sequence ID" value="NZ_JABWMJ010000001.1"/>
</dbReference>
<sequence>MKFRSLGLAAAALLVALAAPASAQVNQHVFKIGAGLTEDHPQIKALKYFGEQLSARSGGKMTAQVHAGGSLGNDVTMTSALRGGTLEMTIPDSSTLVSLVKPFGVLNLPLTFNNEQEADAVLDGSFGQKLLARLPEKGLVGLGFWENGFRHVTNSRRPVARADDLSGLKLRVIQSPLFLDTFNALGANATPMPFTELYSAMESTAVDGQENPPATILASKFYEVQKHLVLSRHMYSAWVLLMSKKTWDGLSAQEQKIVQDAAREATLFERKAIRAFSETALADLKKAGMQITELPAAEQAKMRAKLQPVVAKFSKEFGEDTTAEMMSELGKVRGARTASK</sequence>
<evidence type="ECO:0000256" key="1">
    <source>
        <dbReference type="ARBA" id="ARBA00022729"/>
    </source>
</evidence>
<dbReference type="AlphaFoldDB" id="A0A7Y6TV33"/>
<dbReference type="InterPro" id="IPR038404">
    <property type="entry name" value="TRAP_DctP_sf"/>
</dbReference>
<dbReference type="EMBL" id="JABWMJ010000001">
    <property type="protein sequence ID" value="NUZ04640.1"/>
    <property type="molecule type" value="Genomic_DNA"/>
</dbReference>
<dbReference type="PANTHER" id="PTHR33376:SF2">
    <property type="entry name" value="DICARBOXYLATE-BINDING PERIPLASMIC PROTEIN"/>
    <property type="match status" value="1"/>
</dbReference>
<dbReference type="NCBIfam" id="TIGR00787">
    <property type="entry name" value="dctP"/>
    <property type="match status" value="1"/>
</dbReference>
<dbReference type="Proteomes" id="UP000529637">
    <property type="component" value="Unassembled WGS sequence"/>
</dbReference>
<evidence type="ECO:0000256" key="2">
    <source>
        <dbReference type="SAM" id="SignalP"/>
    </source>
</evidence>
<dbReference type="InterPro" id="IPR004682">
    <property type="entry name" value="TRAP_DctP"/>
</dbReference>
<accession>A0A7Y6TV33</accession>
<dbReference type="PIRSF" id="PIRSF006470">
    <property type="entry name" value="DctB"/>
    <property type="match status" value="1"/>
</dbReference>
<dbReference type="GO" id="GO:0030288">
    <property type="term" value="C:outer membrane-bounded periplasmic space"/>
    <property type="evidence" value="ECO:0007669"/>
    <property type="project" value="InterPro"/>
</dbReference>
<reference evidence="3 4" key="1">
    <citation type="submission" date="2020-06" db="EMBL/GenBank/DDBJ databases">
        <title>Schlegella sp. ID0723 isolated from air conditioner.</title>
        <authorList>
            <person name="Kim D.Y."/>
            <person name="Kim D.-U."/>
        </authorList>
    </citation>
    <scope>NUCLEOTIDE SEQUENCE [LARGE SCALE GENOMIC DNA]</scope>
    <source>
        <strain evidence="3 4">ID0723</strain>
    </source>
</reference>
<dbReference type="CDD" id="cd13679">
    <property type="entry name" value="PBP2_TRAP_YiaO_like"/>
    <property type="match status" value="1"/>
</dbReference>
<dbReference type="Gene3D" id="3.40.190.170">
    <property type="entry name" value="Bacterial extracellular solute-binding protein, family 7"/>
    <property type="match status" value="1"/>
</dbReference>
<name>A0A7Y6TV33_9BURK</name>
<keyword evidence="1 2" id="KW-0732">Signal</keyword>
<feature type="signal peptide" evidence="2">
    <location>
        <begin position="1"/>
        <end position="23"/>
    </location>
</feature>
<evidence type="ECO:0000313" key="3">
    <source>
        <dbReference type="EMBL" id="NUZ04640.1"/>
    </source>
</evidence>
<gene>
    <name evidence="3" type="ORF">HQN59_02590</name>
</gene>
<dbReference type="GO" id="GO:0055085">
    <property type="term" value="P:transmembrane transport"/>
    <property type="evidence" value="ECO:0007669"/>
    <property type="project" value="InterPro"/>
</dbReference>